<feature type="chain" id="PRO_5010125952" evidence="1">
    <location>
        <begin position="23"/>
        <end position="49"/>
    </location>
</feature>
<dbReference type="AlphaFoldDB" id="K3XQU8"/>
<organism evidence="2 3">
    <name type="scientific">Setaria italica</name>
    <name type="common">Foxtail millet</name>
    <name type="synonym">Panicum italicum</name>
    <dbReference type="NCBI Taxonomy" id="4555"/>
    <lineage>
        <taxon>Eukaryota</taxon>
        <taxon>Viridiplantae</taxon>
        <taxon>Streptophyta</taxon>
        <taxon>Embryophyta</taxon>
        <taxon>Tracheophyta</taxon>
        <taxon>Spermatophyta</taxon>
        <taxon>Magnoliopsida</taxon>
        <taxon>Liliopsida</taxon>
        <taxon>Poales</taxon>
        <taxon>Poaceae</taxon>
        <taxon>PACMAD clade</taxon>
        <taxon>Panicoideae</taxon>
        <taxon>Panicodae</taxon>
        <taxon>Paniceae</taxon>
        <taxon>Cenchrinae</taxon>
        <taxon>Setaria</taxon>
    </lineage>
</organism>
<reference evidence="3" key="1">
    <citation type="journal article" date="2012" name="Nat. Biotechnol.">
        <title>Reference genome sequence of the model plant Setaria.</title>
        <authorList>
            <person name="Bennetzen J.L."/>
            <person name="Schmutz J."/>
            <person name="Wang H."/>
            <person name="Percifield R."/>
            <person name="Hawkins J."/>
            <person name="Pontaroli A.C."/>
            <person name="Estep M."/>
            <person name="Feng L."/>
            <person name="Vaughn J.N."/>
            <person name="Grimwood J."/>
            <person name="Jenkins J."/>
            <person name="Barry K."/>
            <person name="Lindquist E."/>
            <person name="Hellsten U."/>
            <person name="Deshpande S."/>
            <person name="Wang X."/>
            <person name="Wu X."/>
            <person name="Mitros T."/>
            <person name="Triplett J."/>
            <person name="Yang X."/>
            <person name="Ye C.Y."/>
            <person name="Mauro-Herrera M."/>
            <person name="Wang L."/>
            <person name="Li P."/>
            <person name="Sharma M."/>
            <person name="Sharma R."/>
            <person name="Ronald P.C."/>
            <person name="Panaud O."/>
            <person name="Kellogg E.A."/>
            <person name="Brutnell T.P."/>
            <person name="Doust A.N."/>
            <person name="Tuskan G.A."/>
            <person name="Rokhsar D."/>
            <person name="Devos K.M."/>
        </authorList>
    </citation>
    <scope>NUCLEOTIDE SEQUENCE [LARGE SCALE GENOMIC DNA]</scope>
    <source>
        <strain evidence="3">cv. Yugu1</strain>
    </source>
</reference>
<feature type="signal peptide" evidence="1">
    <location>
        <begin position="1"/>
        <end position="22"/>
    </location>
</feature>
<dbReference type="Gramene" id="KQL08793">
    <property type="protein sequence ID" value="KQL08793"/>
    <property type="gene ID" value="SETIT_004285mg"/>
</dbReference>
<evidence type="ECO:0000313" key="3">
    <source>
        <dbReference type="Proteomes" id="UP000004995"/>
    </source>
</evidence>
<sequence>MEYLIFILFLQILWLLFKLNDTIQIQHTIQIRNMNSARALTVSGWSTSG</sequence>
<reference evidence="2" key="2">
    <citation type="submission" date="2018-08" db="UniProtKB">
        <authorList>
            <consortium name="EnsemblPlants"/>
        </authorList>
    </citation>
    <scope>IDENTIFICATION</scope>
    <source>
        <strain evidence="2">Yugu1</strain>
    </source>
</reference>
<dbReference type="Proteomes" id="UP000004995">
    <property type="component" value="Unassembled WGS sequence"/>
</dbReference>
<name>K3XQU8_SETIT</name>
<dbReference type="InParanoid" id="K3XQU8"/>
<accession>K3XQU8</accession>
<dbReference type="HOGENOM" id="CLU_3145328_0_0_1"/>
<protein>
    <submittedName>
        <fullName evidence="2">Uncharacterized protein</fullName>
    </submittedName>
</protein>
<keyword evidence="1" id="KW-0732">Signal</keyword>
<evidence type="ECO:0000313" key="2">
    <source>
        <dbReference type="EnsemblPlants" id="KQL08793"/>
    </source>
</evidence>
<dbReference type="EnsemblPlants" id="KQL08793">
    <property type="protein sequence ID" value="KQL08793"/>
    <property type="gene ID" value="SETIT_004285mg"/>
</dbReference>
<dbReference type="EMBL" id="AGNK02003470">
    <property type="status" value="NOT_ANNOTATED_CDS"/>
    <property type="molecule type" value="Genomic_DNA"/>
</dbReference>
<proteinExistence type="predicted"/>
<keyword evidence="3" id="KW-1185">Reference proteome</keyword>
<evidence type="ECO:0000256" key="1">
    <source>
        <dbReference type="SAM" id="SignalP"/>
    </source>
</evidence>